<dbReference type="Gene3D" id="3.30.470.20">
    <property type="entry name" value="ATP-grasp fold, B domain"/>
    <property type="match status" value="1"/>
</dbReference>
<dbReference type="GO" id="GO:0005829">
    <property type="term" value="C:cytosol"/>
    <property type="evidence" value="ECO:0007669"/>
    <property type="project" value="TreeGrafter"/>
</dbReference>
<dbReference type="PANTHER" id="PTHR11130:SF0">
    <property type="entry name" value="GLUTATHIONE SYNTHETASE"/>
    <property type="match status" value="1"/>
</dbReference>
<dbReference type="InParanoid" id="A0A1X7VF00"/>
<dbReference type="GO" id="GO:0004363">
    <property type="term" value="F:glutathione synthase activity"/>
    <property type="evidence" value="ECO:0007669"/>
    <property type="project" value="InterPro"/>
</dbReference>
<dbReference type="GO" id="GO:0043295">
    <property type="term" value="F:glutathione binding"/>
    <property type="evidence" value="ECO:0007669"/>
    <property type="project" value="TreeGrafter"/>
</dbReference>
<accession>A0A1X7VF00</accession>
<dbReference type="PANTHER" id="PTHR11130">
    <property type="entry name" value="GLUTATHIONE SYNTHETASE"/>
    <property type="match status" value="1"/>
</dbReference>
<dbReference type="OrthoDB" id="2020073at2759"/>
<proteinExistence type="predicted"/>
<protein>
    <submittedName>
        <fullName evidence="1">Uncharacterized protein</fullName>
    </submittedName>
</protein>
<name>A0A1X7VF00_AMPQE</name>
<dbReference type="InterPro" id="IPR005615">
    <property type="entry name" value="Glutathione_synthase"/>
</dbReference>
<sequence length="122" mass="13706">REGGGNNLYNEELKETLSRISSSEERERYILMDFINAPSFPNFVLKKGEKSIKKMRVISELGIYGAYVRRNNEVLLNTAPGHLLRSKPSDCDEGGVSIGVAALDSLHLMSNNDYYKVLHDNS</sequence>
<dbReference type="Pfam" id="PF03917">
    <property type="entry name" value="GSH_synth_ATP"/>
    <property type="match status" value="1"/>
</dbReference>
<dbReference type="eggNOG" id="KOG0021">
    <property type="taxonomic scope" value="Eukaryota"/>
</dbReference>
<dbReference type="SUPFAM" id="SSF56059">
    <property type="entry name" value="Glutathione synthetase ATP-binding domain-like"/>
    <property type="match status" value="1"/>
</dbReference>
<organism evidence="1">
    <name type="scientific">Amphimedon queenslandica</name>
    <name type="common">Sponge</name>
    <dbReference type="NCBI Taxonomy" id="400682"/>
    <lineage>
        <taxon>Eukaryota</taxon>
        <taxon>Metazoa</taxon>
        <taxon>Porifera</taxon>
        <taxon>Demospongiae</taxon>
        <taxon>Heteroscleromorpha</taxon>
        <taxon>Haplosclerida</taxon>
        <taxon>Niphatidae</taxon>
        <taxon>Amphimedon</taxon>
    </lineage>
</organism>
<reference evidence="1" key="1">
    <citation type="submission" date="2017-05" db="UniProtKB">
        <authorList>
            <consortium name="EnsemblMetazoa"/>
        </authorList>
    </citation>
    <scope>IDENTIFICATION</scope>
</reference>
<dbReference type="EnsemblMetazoa" id="Aqu2.1.38314_001">
    <property type="protein sequence ID" value="Aqu2.1.38314_001"/>
    <property type="gene ID" value="Aqu2.1.38314"/>
</dbReference>
<dbReference type="Gene3D" id="3.30.1490.50">
    <property type="match status" value="1"/>
</dbReference>
<dbReference type="InterPro" id="IPR014709">
    <property type="entry name" value="Glutathione_synthase_C_euk"/>
</dbReference>
<dbReference type="STRING" id="400682.A0A1X7VF00"/>
<dbReference type="GO" id="GO:0005524">
    <property type="term" value="F:ATP binding"/>
    <property type="evidence" value="ECO:0007669"/>
    <property type="project" value="InterPro"/>
</dbReference>
<evidence type="ECO:0000313" key="1">
    <source>
        <dbReference type="EnsemblMetazoa" id="Aqu2.1.38314_001"/>
    </source>
</evidence>
<dbReference type="AlphaFoldDB" id="A0A1X7VF00"/>